<accession>A0A858R3I3</accession>
<reference evidence="2" key="1">
    <citation type="submission" date="2020-04" db="EMBL/GenBank/DDBJ databases">
        <title>A desert anoxygenic phototrophic bacterium fixes CO2 using RubisCO under aerobic conditions.</title>
        <authorList>
            <person name="Tang K."/>
        </authorList>
    </citation>
    <scope>NUCLEOTIDE SEQUENCE [LARGE SCALE GENOMIC DNA]</scope>
    <source>
        <strain evidence="2">MIMtkB3</strain>
    </source>
</reference>
<feature type="region of interest" description="Disordered" evidence="1">
    <location>
        <begin position="98"/>
        <end position="121"/>
    </location>
</feature>
<evidence type="ECO:0000313" key="2">
    <source>
        <dbReference type="EMBL" id="QJE71960.1"/>
    </source>
</evidence>
<protein>
    <submittedName>
        <fullName evidence="2">Uncharacterized protein</fullName>
    </submittedName>
</protein>
<organism evidence="2 3">
    <name type="scientific">Aerophototrophica crusticola</name>
    <dbReference type="NCBI Taxonomy" id="1709002"/>
    <lineage>
        <taxon>Bacteria</taxon>
        <taxon>Pseudomonadati</taxon>
        <taxon>Pseudomonadota</taxon>
        <taxon>Alphaproteobacteria</taxon>
        <taxon>Rhodospirillales</taxon>
        <taxon>Rhodospirillaceae</taxon>
        <taxon>Aerophototrophica</taxon>
    </lineage>
</organism>
<dbReference type="Proteomes" id="UP000501891">
    <property type="component" value="Chromosome"/>
</dbReference>
<evidence type="ECO:0000256" key="1">
    <source>
        <dbReference type="SAM" id="MobiDB-lite"/>
    </source>
</evidence>
<dbReference type="EMBL" id="CP051775">
    <property type="protein sequence ID" value="QJE71960.1"/>
    <property type="molecule type" value="Genomic_DNA"/>
</dbReference>
<gene>
    <name evidence="2" type="ORF">HHL28_01505</name>
</gene>
<sequence>MPKPSRHIRRLVDELALLDRRVAALKGSGDEAGLIALDRRRDLLAAALAREPSFTPADTERKLAILCQRLRGDLAPNDPAAVITYLLAESARAAAVGGVGHRAPRRPDLARPSATSPQVGA</sequence>
<name>A0A858R3I3_9PROT</name>
<dbReference type="KEGG" id="acru:HHL28_01505"/>
<evidence type="ECO:0000313" key="3">
    <source>
        <dbReference type="Proteomes" id="UP000501891"/>
    </source>
</evidence>
<keyword evidence="3" id="KW-1185">Reference proteome</keyword>
<proteinExistence type="predicted"/>
<dbReference type="AlphaFoldDB" id="A0A858R3I3"/>